<reference evidence="2 4" key="2">
    <citation type="journal article" date="2014" name="BMC Genomics">
        <title>An improved genome release (version Mt4.0) for the model legume Medicago truncatula.</title>
        <authorList>
            <person name="Tang H."/>
            <person name="Krishnakumar V."/>
            <person name="Bidwell S."/>
            <person name="Rosen B."/>
            <person name="Chan A."/>
            <person name="Zhou S."/>
            <person name="Gentzbittel L."/>
            <person name="Childs K.L."/>
            <person name="Yandell M."/>
            <person name="Gundlach H."/>
            <person name="Mayer K.F."/>
            <person name="Schwartz D.C."/>
            <person name="Town C.D."/>
        </authorList>
    </citation>
    <scope>GENOME REANNOTATION</scope>
    <source>
        <strain evidence="3 4">cv. Jemalong A17</strain>
    </source>
</reference>
<accession>G7I3J5</accession>
<protein>
    <submittedName>
        <fullName evidence="2 3">Uncharacterized protein</fullName>
    </submittedName>
</protein>
<dbReference type="PaxDb" id="3880-AES59430"/>
<sequence length="59" mass="6451">MLSKSLSGHECLTHCCFRRSPDSPTTGIRALIKLSGGRERDPYLDQASDVGDSHYQSLG</sequence>
<dbReference type="HOGENOM" id="CLU_2964265_0_0_1"/>
<evidence type="ECO:0000256" key="1">
    <source>
        <dbReference type="SAM" id="MobiDB-lite"/>
    </source>
</evidence>
<dbReference type="EnsemblPlants" id="AES59430">
    <property type="protein sequence ID" value="AES59430"/>
    <property type="gene ID" value="MTR_1g019350"/>
</dbReference>
<dbReference type="Proteomes" id="UP000002051">
    <property type="component" value="Unassembled WGS sequence"/>
</dbReference>
<feature type="region of interest" description="Disordered" evidence="1">
    <location>
        <begin position="40"/>
        <end position="59"/>
    </location>
</feature>
<evidence type="ECO:0000313" key="4">
    <source>
        <dbReference type="Proteomes" id="UP000002051"/>
    </source>
</evidence>
<name>G7I3J5_MEDTR</name>
<reference evidence="3" key="3">
    <citation type="submission" date="2015-04" db="UniProtKB">
        <authorList>
            <consortium name="EnsemblPlants"/>
        </authorList>
    </citation>
    <scope>IDENTIFICATION</scope>
    <source>
        <strain evidence="3">cv. Jemalong A17</strain>
    </source>
</reference>
<organism evidence="2 4">
    <name type="scientific">Medicago truncatula</name>
    <name type="common">Barrel medic</name>
    <name type="synonym">Medicago tribuloides</name>
    <dbReference type="NCBI Taxonomy" id="3880"/>
    <lineage>
        <taxon>Eukaryota</taxon>
        <taxon>Viridiplantae</taxon>
        <taxon>Streptophyta</taxon>
        <taxon>Embryophyta</taxon>
        <taxon>Tracheophyta</taxon>
        <taxon>Spermatophyta</taxon>
        <taxon>Magnoliopsida</taxon>
        <taxon>eudicotyledons</taxon>
        <taxon>Gunneridae</taxon>
        <taxon>Pentapetalae</taxon>
        <taxon>rosids</taxon>
        <taxon>fabids</taxon>
        <taxon>Fabales</taxon>
        <taxon>Fabaceae</taxon>
        <taxon>Papilionoideae</taxon>
        <taxon>50 kb inversion clade</taxon>
        <taxon>NPAAA clade</taxon>
        <taxon>Hologalegina</taxon>
        <taxon>IRL clade</taxon>
        <taxon>Trifolieae</taxon>
        <taxon>Medicago</taxon>
    </lineage>
</organism>
<reference evidence="2 4" key="1">
    <citation type="journal article" date="2011" name="Nature">
        <title>The Medicago genome provides insight into the evolution of rhizobial symbioses.</title>
        <authorList>
            <person name="Young N.D."/>
            <person name="Debelle F."/>
            <person name="Oldroyd G.E."/>
            <person name="Geurts R."/>
            <person name="Cannon S.B."/>
            <person name="Udvardi M.K."/>
            <person name="Benedito V.A."/>
            <person name="Mayer K.F."/>
            <person name="Gouzy J."/>
            <person name="Schoof H."/>
            <person name="Van de Peer Y."/>
            <person name="Proost S."/>
            <person name="Cook D.R."/>
            <person name="Meyers B.C."/>
            <person name="Spannagl M."/>
            <person name="Cheung F."/>
            <person name="De Mita S."/>
            <person name="Krishnakumar V."/>
            <person name="Gundlach H."/>
            <person name="Zhou S."/>
            <person name="Mudge J."/>
            <person name="Bharti A.K."/>
            <person name="Murray J.D."/>
            <person name="Naoumkina M.A."/>
            <person name="Rosen B."/>
            <person name="Silverstein K.A."/>
            <person name="Tang H."/>
            <person name="Rombauts S."/>
            <person name="Zhao P.X."/>
            <person name="Zhou P."/>
            <person name="Barbe V."/>
            <person name="Bardou P."/>
            <person name="Bechner M."/>
            <person name="Bellec A."/>
            <person name="Berger A."/>
            <person name="Berges H."/>
            <person name="Bidwell S."/>
            <person name="Bisseling T."/>
            <person name="Choisne N."/>
            <person name="Couloux A."/>
            <person name="Denny R."/>
            <person name="Deshpande S."/>
            <person name="Dai X."/>
            <person name="Doyle J.J."/>
            <person name="Dudez A.M."/>
            <person name="Farmer A.D."/>
            <person name="Fouteau S."/>
            <person name="Franken C."/>
            <person name="Gibelin C."/>
            <person name="Gish J."/>
            <person name="Goldstein S."/>
            <person name="Gonzalez A.J."/>
            <person name="Green P.J."/>
            <person name="Hallab A."/>
            <person name="Hartog M."/>
            <person name="Hua A."/>
            <person name="Humphray S.J."/>
            <person name="Jeong D.H."/>
            <person name="Jing Y."/>
            <person name="Jocker A."/>
            <person name="Kenton S.M."/>
            <person name="Kim D.J."/>
            <person name="Klee K."/>
            <person name="Lai H."/>
            <person name="Lang C."/>
            <person name="Lin S."/>
            <person name="Macmil S.L."/>
            <person name="Magdelenat G."/>
            <person name="Matthews L."/>
            <person name="McCorrison J."/>
            <person name="Monaghan E.L."/>
            <person name="Mun J.H."/>
            <person name="Najar F.Z."/>
            <person name="Nicholson C."/>
            <person name="Noirot C."/>
            <person name="O'Bleness M."/>
            <person name="Paule C.R."/>
            <person name="Poulain J."/>
            <person name="Prion F."/>
            <person name="Qin B."/>
            <person name="Qu C."/>
            <person name="Retzel E.F."/>
            <person name="Riddle C."/>
            <person name="Sallet E."/>
            <person name="Samain S."/>
            <person name="Samson N."/>
            <person name="Sanders I."/>
            <person name="Saurat O."/>
            <person name="Scarpelli C."/>
            <person name="Schiex T."/>
            <person name="Segurens B."/>
            <person name="Severin A.J."/>
            <person name="Sherrier D.J."/>
            <person name="Shi R."/>
            <person name="Sims S."/>
            <person name="Singer S.R."/>
            <person name="Sinharoy S."/>
            <person name="Sterck L."/>
            <person name="Viollet A."/>
            <person name="Wang B.B."/>
            <person name="Wang K."/>
            <person name="Wang M."/>
            <person name="Wang X."/>
            <person name="Warfsmann J."/>
            <person name="Weissenbach J."/>
            <person name="White D.D."/>
            <person name="White J.D."/>
            <person name="Wiley G.B."/>
            <person name="Wincker P."/>
            <person name="Xing Y."/>
            <person name="Yang L."/>
            <person name="Yao Z."/>
            <person name="Ying F."/>
            <person name="Zhai J."/>
            <person name="Zhou L."/>
            <person name="Zuber A."/>
            <person name="Denarie J."/>
            <person name="Dixon R.A."/>
            <person name="May G.D."/>
            <person name="Schwartz D.C."/>
            <person name="Rogers J."/>
            <person name="Quetier F."/>
            <person name="Town C.D."/>
            <person name="Roe B.A."/>
        </authorList>
    </citation>
    <scope>NUCLEOTIDE SEQUENCE [LARGE SCALE GENOMIC DNA]</scope>
    <source>
        <strain evidence="2">A17</strain>
        <strain evidence="3 4">cv. Jemalong A17</strain>
    </source>
</reference>
<proteinExistence type="predicted"/>
<gene>
    <name evidence="2" type="ordered locus">MTR_1g019350</name>
</gene>
<dbReference type="AlphaFoldDB" id="G7I3J5"/>
<dbReference type="EMBL" id="CM001217">
    <property type="protein sequence ID" value="AES59430.1"/>
    <property type="molecule type" value="Genomic_DNA"/>
</dbReference>
<evidence type="ECO:0000313" key="2">
    <source>
        <dbReference type="EMBL" id="AES59430.1"/>
    </source>
</evidence>
<evidence type="ECO:0000313" key="3">
    <source>
        <dbReference type="EnsemblPlants" id="AES59430"/>
    </source>
</evidence>
<keyword evidence="4" id="KW-1185">Reference proteome</keyword>